<dbReference type="InterPro" id="IPR020568">
    <property type="entry name" value="Ribosomal_Su5_D2-typ_SF"/>
</dbReference>
<gene>
    <name evidence="6 9" type="primary">rnpA</name>
    <name evidence="9" type="ORF">ONB71_00440</name>
</gene>
<keyword evidence="5 6" id="KW-0694">RNA-binding</keyword>
<comment type="function">
    <text evidence="6">RNaseP catalyzes the removal of the 5'-leader sequence from pre-tRNA to produce the mature 5'-terminus. It can also cleave other RNA substrates such as 4.5S RNA. The protein component plays an auxiliary but essential role in vivo by binding to the 5'-leader sequence and broadening the substrate specificity of the ribozyme.</text>
</comment>
<evidence type="ECO:0000256" key="2">
    <source>
        <dbReference type="ARBA" id="ARBA00022722"/>
    </source>
</evidence>
<dbReference type="GO" id="GO:0001682">
    <property type="term" value="P:tRNA 5'-leader removal"/>
    <property type="evidence" value="ECO:0007669"/>
    <property type="project" value="UniProtKB-UniRule"/>
</dbReference>
<evidence type="ECO:0000313" key="10">
    <source>
        <dbReference type="Proteomes" id="UP001214992"/>
    </source>
</evidence>
<comment type="catalytic activity">
    <reaction evidence="6">
        <text>Endonucleolytic cleavage of RNA, removing 5'-extranucleotides from tRNA precursor.</text>
        <dbReference type="EC" id="3.1.26.5"/>
    </reaction>
</comment>
<dbReference type="AlphaFoldDB" id="A0AAX3NAW0"/>
<keyword evidence="1 6" id="KW-0819">tRNA processing</keyword>
<keyword evidence="2 6" id="KW-0540">Nuclease</keyword>
<comment type="similarity">
    <text evidence="6">Belongs to the RnpA family.</text>
</comment>
<protein>
    <recommendedName>
        <fullName evidence="6 7">Ribonuclease P protein component</fullName>
        <shortName evidence="6">RNase P protein</shortName>
        <shortName evidence="6">RNaseP protein</shortName>
        <ecNumber evidence="6 7">3.1.26.5</ecNumber>
    </recommendedName>
    <alternativeName>
        <fullName evidence="6">Protein C5</fullName>
    </alternativeName>
</protein>
<dbReference type="EMBL" id="CP110496">
    <property type="protein sequence ID" value="WDI78605.1"/>
    <property type="molecule type" value="Genomic_DNA"/>
</dbReference>
<reference evidence="9" key="1">
    <citation type="submission" date="2022-11" db="EMBL/GenBank/DDBJ databases">
        <title>Genomic comparisons reveal selection pressure and functional variation between nutritional endosymbionts of cave-adapted and epigean Hawaiian planthoppers.</title>
        <authorList>
            <person name="Gossett J.M."/>
            <person name="Porter M.L."/>
            <person name="Vasquez Y."/>
            <person name="Bennett G.M."/>
            <person name="Chong R.A."/>
        </authorList>
    </citation>
    <scope>NUCLEOTIDE SEQUENCE</scope>
    <source>
        <strain evidence="9">OPOL2</strain>
    </source>
</reference>
<dbReference type="InterPro" id="IPR014721">
    <property type="entry name" value="Ribsml_uS5_D2-typ_fold_subgr"/>
</dbReference>
<evidence type="ECO:0000256" key="4">
    <source>
        <dbReference type="ARBA" id="ARBA00022801"/>
    </source>
</evidence>
<dbReference type="GO" id="GO:0000049">
    <property type="term" value="F:tRNA binding"/>
    <property type="evidence" value="ECO:0007669"/>
    <property type="project" value="UniProtKB-UniRule"/>
</dbReference>
<proteinExistence type="inferred from homology"/>
<keyword evidence="3 6" id="KW-0255">Endonuclease</keyword>
<sequence>MNFCYSKKYRLLHNFEFKNILFKKNRVITLFFNVFFIYNNLIFPRLGIIISKKVIRLSSDRNRIKRLLRESFRMNKKNIRFIDFVIFPKRILCNLNNNEIFKLLDDLWCRYAINN</sequence>
<dbReference type="SUPFAM" id="SSF54211">
    <property type="entry name" value="Ribosomal protein S5 domain 2-like"/>
    <property type="match status" value="1"/>
</dbReference>
<accession>A0AAX3NAW0</accession>
<dbReference type="Gene3D" id="3.30.230.10">
    <property type="match status" value="1"/>
</dbReference>
<evidence type="ECO:0000256" key="7">
    <source>
        <dbReference type="NCBIfam" id="TIGR00188"/>
    </source>
</evidence>
<dbReference type="NCBIfam" id="TIGR00188">
    <property type="entry name" value="rnpA"/>
    <property type="match status" value="1"/>
</dbReference>
<dbReference type="GO" id="GO:0030677">
    <property type="term" value="C:ribonuclease P complex"/>
    <property type="evidence" value="ECO:0007669"/>
    <property type="project" value="TreeGrafter"/>
</dbReference>
<organism evidence="9 10">
    <name type="scientific">Candidatus Purcelliella pentastirinorum</name>
    <dbReference type="NCBI Taxonomy" id="472834"/>
    <lineage>
        <taxon>Bacteria</taxon>
        <taxon>Pseudomonadati</taxon>
        <taxon>Pseudomonadota</taxon>
        <taxon>Gammaproteobacteria</taxon>
        <taxon>Enterobacterales</taxon>
        <taxon>Enterobacteriaceae</taxon>
        <taxon>Candidatus Purcelliella</taxon>
    </lineage>
</organism>
<evidence type="ECO:0000256" key="6">
    <source>
        <dbReference type="HAMAP-Rule" id="MF_00227"/>
    </source>
</evidence>
<dbReference type="GO" id="GO:0042781">
    <property type="term" value="F:3'-tRNA processing endoribonuclease activity"/>
    <property type="evidence" value="ECO:0007669"/>
    <property type="project" value="TreeGrafter"/>
</dbReference>
<feature type="transmembrane region" description="Helical" evidence="8">
    <location>
        <begin position="27"/>
        <end position="48"/>
    </location>
</feature>
<evidence type="ECO:0000256" key="3">
    <source>
        <dbReference type="ARBA" id="ARBA00022759"/>
    </source>
</evidence>
<dbReference type="HAMAP" id="MF_00227">
    <property type="entry name" value="RNase_P"/>
    <property type="match status" value="1"/>
</dbReference>
<keyword evidence="8" id="KW-1133">Transmembrane helix</keyword>
<keyword evidence="8" id="KW-0472">Membrane</keyword>
<keyword evidence="4 6" id="KW-0378">Hydrolase</keyword>
<dbReference type="GO" id="GO:0004526">
    <property type="term" value="F:ribonuclease P activity"/>
    <property type="evidence" value="ECO:0007669"/>
    <property type="project" value="UniProtKB-UniRule"/>
</dbReference>
<dbReference type="PANTHER" id="PTHR33992:SF1">
    <property type="entry name" value="RIBONUCLEASE P PROTEIN COMPONENT"/>
    <property type="match status" value="1"/>
</dbReference>
<evidence type="ECO:0000256" key="8">
    <source>
        <dbReference type="SAM" id="Phobius"/>
    </source>
</evidence>
<dbReference type="EC" id="3.1.26.5" evidence="6 7"/>
<dbReference type="Proteomes" id="UP001214992">
    <property type="component" value="Chromosome"/>
</dbReference>
<evidence type="ECO:0000256" key="5">
    <source>
        <dbReference type="ARBA" id="ARBA00022884"/>
    </source>
</evidence>
<dbReference type="PANTHER" id="PTHR33992">
    <property type="entry name" value="RIBONUCLEASE P PROTEIN COMPONENT"/>
    <property type="match status" value="1"/>
</dbReference>
<keyword evidence="8" id="KW-0812">Transmembrane</keyword>
<evidence type="ECO:0000256" key="1">
    <source>
        <dbReference type="ARBA" id="ARBA00022694"/>
    </source>
</evidence>
<dbReference type="RefSeq" id="WP_274360630.1">
    <property type="nucleotide sequence ID" value="NZ_CP110496.1"/>
</dbReference>
<evidence type="ECO:0000313" key="9">
    <source>
        <dbReference type="EMBL" id="WDI78605.1"/>
    </source>
</evidence>
<dbReference type="InterPro" id="IPR000100">
    <property type="entry name" value="RNase_P"/>
</dbReference>
<dbReference type="Pfam" id="PF00825">
    <property type="entry name" value="Ribonuclease_P"/>
    <property type="match status" value="1"/>
</dbReference>
<name>A0AAX3NAW0_9ENTR</name>
<comment type="subunit">
    <text evidence="6">Consists of a catalytic RNA component (M1 or rnpB) and a protein subunit.</text>
</comment>